<accession>C8PQG9</accession>
<evidence type="ECO:0000256" key="2">
    <source>
        <dbReference type="ARBA" id="ARBA00022649"/>
    </source>
</evidence>
<dbReference type="PANTHER" id="PTHR38039">
    <property type="entry name" value="TOXIN YOEB"/>
    <property type="match status" value="1"/>
</dbReference>
<evidence type="ECO:0000256" key="3">
    <source>
        <dbReference type="ARBA" id="ARBA00022722"/>
    </source>
</evidence>
<dbReference type="PANTHER" id="PTHR38039:SF1">
    <property type="entry name" value="TOXIN YOEB"/>
    <property type="match status" value="1"/>
</dbReference>
<evidence type="ECO:0000313" key="8">
    <source>
        <dbReference type="Proteomes" id="UP000004509"/>
    </source>
</evidence>
<dbReference type="NCBIfam" id="TIGR02116">
    <property type="entry name" value="toxin_Txe_YoeB"/>
    <property type="match status" value="1"/>
</dbReference>
<dbReference type="Gene3D" id="3.30.2310.20">
    <property type="entry name" value="RelE-like"/>
    <property type="match status" value="1"/>
</dbReference>
<keyword evidence="5" id="KW-0378">Hydrolase</keyword>
<dbReference type="STRING" id="596324.TREVI0001_2073"/>
<dbReference type="InterPro" id="IPR009614">
    <property type="entry name" value="YoeB_toxin"/>
</dbReference>
<evidence type="ECO:0000256" key="4">
    <source>
        <dbReference type="ARBA" id="ARBA00022759"/>
    </source>
</evidence>
<comment type="caution">
    <text evidence="7">The sequence shown here is derived from an EMBL/GenBank/DDBJ whole genome shotgun (WGS) entry which is preliminary data.</text>
</comment>
<dbReference type="eggNOG" id="COG4115">
    <property type="taxonomic scope" value="Bacteria"/>
</dbReference>
<dbReference type="OrthoDB" id="9801102at2"/>
<protein>
    <recommendedName>
        <fullName evidence="6">Putative mRNA interferase YoeB</fullName>
    </recommendedName>
</protein>
<evidence type="ECO:0000256" key="1">
    <source>
        <dbReference type="ARBA" id="ARBA00008172"/>
    </source>
</evidence>
<dbReference type="EMBL" id="ACYH01000037">
    <property type="protein sequence ID" value="EEV20324.1"/>
    <property type="molecule type" value="Genomic_DNA"/>
</dbReference>
<gene>
    <name evidence="7" type="ORF">TREVI0001_2073</name>
</gene>
<dbReference type="RefSeq" id="WP_006188824.1">
    <property type="nucleotide sequence ID" value="NZ_ACYH01000037.1"/>
</dbReference>
<name>C8PQG9_9SPIR</name>
<keyword evidence="2" id="KW-1277">Toxin-antitoxin system</keyword>
<dbReference type="GO" id="GO:0006401">
    <property type="term" value="P:RNA catabolic process"/>
    <property type="evidence" value="ECO:0007669"/>
    <property type="project" value="InterPro"/>
</dbReference>
<organism evidence="7 8">
    <name type="scientific">Treponema vincentii ATCC 35580</name>
    <dbReference type="NCBI Taxonomy" id="596324"/>
    <lineage>
        <taxon>Bacteria</taxon>
        <taxon>Pseudomonadati</taxon>
        <taxon>Spirochaetota</taxon>
        <taxon>Spirochaetia</taxon>
        <taxon>Spirochaetales</taxon>
        <taxon>Treponemataceae</taxon>
        <taxon>Treponema</taxon>
    </lineage>
</organism>
<dbReference type="InterPro" id="IPR035093">
    <property type="entry name" value="RelE/ParE_toxin_dom_sf"/>
</dbReference>
<dbReference type="AlphaFoldDB" id="C8PQG9"/>
<dbReference type="Proteomes" id="UP000004509">
    <property type="component" value="Unassembled WGS sequence"/>
</dbReference>
<keyword evidence="4" id="KW-0255">Endonuclease</keyword>
<comment type="similarity">
    <text evidence="1">Belongs to the YoeB family.</text>
</comment>
<dbReference type="Pfam" id="PF06769">
    <property type="entry name" value="YoeB_toxin"/>
    <property type="match status" value="1"/>
</dbReference>
<dbReference type="GO" id="GO:0045892">
    <property type="term" value="P:negative regulation of DNA-templated transcription"/>
    <property type="evidence" value="ECO:0007669"/>
    <property type="project" value="TreeGrafter"/>
</dbReference>
<dbReference type="GO" id="GO:0004519">
    <property type="term" value="F:endonuclease activity"/>
    <property type="evidence" value="ECO:0007669"/>
    <property type="project" value="UniProtKB-KW"/>
</dbReference>
<reference evidence="7 8" key="1">
    <citation type="submission" date="2009-07" db="EMBL/GenBank/DDBJ databases">
        <authorList>
            <person name="Madupu R."/>
            <person name="Sebastian Y."/>
            <person name="Durkin A.S."/>
            <person name="Torralba M."/>
            <person name="Methe B."/>
            <person name="Sutton G.G."/>
            <person name="Strausberg R.L."/>
            <person name="Nelson K.E."/>
        </authorList>
    </citation>
    <scope>NUCLEOTIDE SEQUENCE [LARGE SCALE GENOMIC DNA]</scope>
    <source>
        <strain evidence="7 8">ATCC 35580</strain>
    </source>
</reference>
<evidence type="ECO:0000256" key="5">
    <source>
        <dbReference type="ARBA" id="ARBA00022801"/>
    </source>
</evidence>
<keyword evidence="3" id="KW-0540">Nuclease</keyword>
<evidence type="ECO:0000256" key="6">
    <source>
        <dbReference type="ARBA" id="ARBA00030388"/>
    </source>
</evidence>
<dbReference type="GO" id="GO:0016787">
    <property type="term" value="F:hydrolase activity"/>
    <property type="evidence" value="ECO:0007669"/>
    <property type="project" value="UniProtKB-KW"/>
</dbReference>
<dbReference type="SUPFAM" id="SSF143011">
    <property type="entry name" value="RelE-like"/>
    <property type="match status" value="1"/>
</dbReference>
<evidence type="ECO:0000313" key="7">
    <source>
        <dbReference type="EMBL" id="EEV20324.1"/>
    </source>
</evidence>
<proteinExistence type="inferred from homology"/>
<sequence length="89" mass="10607">MQNKLIQWDLDAWNDYIYWQTQDKKILKRINQLIKDIGRNPFEGIGKPDSLKGNLTGFWSRRIDEEHRLVYAVEENAVLLISCRGHYDD</sequence>